<proteinExistence type="predicted"/>
<protein>
    <submittedName>
        <fullName evidence="1">CopG protein</fullName>
    </submittedName>
</protein>
<dbReference type="InterPro" id="IPR007332">
    <property type="entry name" value="DUF411"/>
</dbReference>
<accession>A0A3B0T0H3</accession>
<organism evidence="1">
    <name type="scientific">hydrothermal vent metagenome</name>
    <dbReference type="NCBI Taxonomy" id="652676"/>
    <lineage>
        <taxon>unclassified sequences</taxon>
        <taxon>metagenomes</taxon>
        <taxon>ecological metagenomes</taxon>
    </lineage>
</organism>
<dbReference type="EMBL" id="UOEJ01000135">
    <property type="protein sequence ID" value="VAW00496.1"/>
    <property type="molecule type" value="Genomic_DNA"/>
</dbReference>
<name>A0A3B0T0H3_9ZZZZ</name>
<sequence>MFFLHLITKRLPAILIVVFMTANSMADTTNVPERNNSARSDTELLDVYKRATCGCCGKWITHMQAQGFQTAAHDIDDLSSLKIEKGIKPRYHSCHTAITQDGYVFEGHIPAKYIKKFLTEKPEGAIGLAVPAMPIGSPGMEMGNRFMPYAVLLLKNDGSSEIYARVRSLKEQYQ</sequence>
<reference evidence="1" key="1">
    <citation type="submission" date="2018-06" db="EMBL/GenBank/DDBJ databases">
        <authorList>
            <person name="Zhirakovskaya E."/>
        </authorList>
    </citation>
    <scope>NUCLEOTIDE SEQUENCE</scope>
</reference>
<gene>
    <name evidence="1" type="ORF">MNBD_ALPHA01-843</name>
</gene>
<dbReference type="AlphaFoldDB" id="A0A3B0T0H3"/>
<evidence type="ECO:0000313" key="1">
    <source>
        <dbReference type="EMBL" id="VAW00496.1"/>
    </source>
</evidence>
<dbReference type="Pfam" id="PF04214">
    <property type="entry name" value="DUF411"/>
    <property type="match status" value="1"/>
</dbReference>